<keyword evidence="9 12" id="KW-0456">Lyase</keyword>
<evidence type="ECO:0000256" key="2">
    <source>
        <dbReference type="ARBA" id="ARBA00004706"/>
    </source>
</evidence>
<dbReference type="CDD" id="cd03302">
    <property type="entry name" value="Adenylsuccinate_lyase_2"/>
    <property type="match status" value="1"/>
</dbReference>
<dbReference type="PANTHER" id="PTHR43172">
    <property type="entry name" value="ADENYLOSUCCINATE LYASE"/>
    <property type="match status" value="1"/>
</dbReference>
<dbReference type="Gene3D" id="1.20.200.10">
    <property type="entry name" value="Fumarase/aspartase (Central domain)"/>
    <property type="match status" value="1"/>
</dbReference>
<evidence type="ECO:0000256" key="7">
    <source>
        <dbReference type="ARBA" id="ARBA00017058"/>
    </source>
</evidence>
<evidence type="ECO:0000313" key="14">
    <source>
        <dbReference type="EMBL" id="ROV89461.1"/>
    </source>
</evidence>
<dbReference type="NCBIfam" id="TIGR00928">
    <property type="entry name" value="purB"/>
    <property type="match status" value="1"/>
</dbReference>
<dbReference type="SMART" id="SM00998">
    <property type="entry name" value="ADSL_C"/>
    <property type="match status" value="1"/>
</dbReference>
<comment type="caution">
    <text evidence="14">The sequence shown here is derived from an EMBL/GenBank/DDBJ whole genome shotgun (WGS) entry which is preliminary data.</text>
</comment>
<comment type="subunit">
    <text evidence="5">Homotetramer. Residues from neighboring subunits contribute catalytic and substrate-binding residues to each active site.</text>
</comment>
<dbReference type="Gene3D" id="1.10.275.60">
    <property type="match status" value="1"/>
</dbReference>
<dbReference type="Pfam" id="PF10397">
    <property type="entry name" value="ADSL_C"/>
    <property type="match status" value="1"/>
</dbReference>
<dbReference type="GO" id="GO:0006189">
    <property type="term" value="P:'de novo' IMP biosynthetic process"/>
    <property type="evidence" value="ECO:0007669"/>
    <property type="project" value="UniProtKB-UniPathway"/>
</dbReference>
<dbReference type="EMBL" id="LKEA01000070">
    <property type="protein sequence ID" value="ROV89461.1"/>
    <property type="molecule type" value="Genomic_DNA"/>
</dbReference>
<dbReference type="GO" id="GO:0044208">
    <property type="term" value="P:'de novo' AMP biosynthetic process"/>
    <property type="evidence" value="ECO:0007669"/>
    <property type="project" value="UniProtKB-UniPathway"/>
</dbReference>
<evidence type="ECO:0000256" key="4">
    <source>
        <dbReference type="ARBA" id="ARBA00008273"/>
    </source>
</evidence>
<gene>
    <name evidence="14" type="ORF">VMCG_10206</name>
</gene>
<proteinExistence type="inferred from homology"/>
<dbReference type="EC" id="4.3.2.2" evidence="6 12"/>
<comment type="similarity">
    <text evidence="4 12">Belongs to the lyase 1 family. Adenylosuccinate lyase subfamily.</text>
</comment>
<dbReference type="InterPro" id="IPR020557">
    <property type="entry name" value="Fumarate_lyase_CS"/>
</dbReference>
<dbReference type="PROSITE" id="PS00163">
    <property type="entry name" value="FUMARATE_LYASES"/>
    <property type="match status" value="1"/>
</dbReference>
<dbReference type="InterPro" id="IPR008948">
    <property type="entry name" value="L-Aspartase-like"/>
</dbReference>
<dbReference type="SUPFAM" id="SSF48557">
    <property type="entry name" value="L-aspartase-like"/>
    <property type="match status" value="1"/>
</dbReference>
<feature type="domain" description="Adenylosuccinate lyase C-terminal" evidence="13">
    <location>
        <begin position="373"/>
        <end position="457"/>
    </location>
</feature>
<dbReference type="InterPro" id="IPR000362">
    <property type="entry name" value="Fumarate_lyase_fam"/>
</dbReference>
<dbReference type="AlphaFoldDB" id="A0A423VER5"/>
<dbReference type="FunFam" id="1.10.40.30:FF:000005">
    <property type="entry name" value="Adenylosuccinate lyase"/>
    <property type="match status" value="1"/>
</dbReference>
<organism evidence="14 15">
    <name type="scientific">Cytospora schulzeri</name>
    <dbReference type="NCBI Taxonomy" id="448051"/>
    <lineage>
        <taxon>Eukaryota</taxon>
        <taxon>Fungi</taxon>
        <taxon>Dikarya</taxon>
        <taxon>Ascomycota</taxon>
        <taxon>Pezizomycotina</taxon>
        <taxon>Sordariomycetes</taxon>
        <taxon>Sordariomycetidae</taxon>
        <taxon>Diaporthales</taxon>
        <taxon>Cytosporaceae</taxon>
        <taxon>Cytospora</taxon>
    </lineage>
</organism>
<evidence type="ECO:0000256" key="1">
    <source>
        <dbReference type="ARBA" id="ARBA00000598"/>
    </source>
</evidence>
<comment type="catalytic activity">
    <reaction evidence="11 12">
        <text>N(6)-(1,2-dicarboxyethyl)-AMP = fumarate + AMP</text>
        <dbReference type="Rhea" id="RHEA:16853"/>
        <dbReference type="ChEBI" id="CHEBI:29806"/>
        <dbReference type="ChEBI" id="CHEBI:57567"/>
        <dbReference type="ChEBI" id="CHEBI:456215"/>
        <dbReference type="EC" id="4.3.2.2"/>
    </reaction>
</comment>
<evidence type="ECO:0000256" key="3">
    <source>
        <dbReference type="ARBA" id="ARBA00004734"/>
    </source>
</evidence>
<comment type="pathway">
    <text evidence="3 12">Purine metabolism; AMP biosynthesis via de novo pathway; AMP from IMP: step 2/2.</text>
</comment>
<dbReference type="GO" id="GO:0070626">
    <property type="term" value="F:(S)-2-(5-amino-1-(5-phospho-D-ribosyl)imidazole-4-carboxamido) succinate lyase (fumarate-forming) activity"/>
    <property type="evidence" value="ECO:0007669"/>
    <property type="project" value="TreeGrafter"/>
</dbReference>
<evidence type="ECO:0000256" key="12">
    <source>
        <dbReference type="RuleBase" id="RU361172"/>
    </source>
</evidence>
<keyword evidence="8 12" id="KW-0658">Purine biosynthesis</keyword>
<dbReference type="UniPathway" id="UPA00074">
    <property type="reaction ID" value="UER00132"/>
</dbReference>
<dbReference type="InterPro" id="IPR022761">
    <property type="entry name" value="Fumarate_lyase_N"/>
</dbReference>
<evidence type="ECO:0000256" key="10">
    <source>
        <dbReference type="ARBA" id="ARBA00030717"/>
    </source>
</evidence>
<reference evidence="14 15" key="1">
    <citation type="submission" date="2015-09" db="EMBL/GenBank/DDBJ databases">
        <title>Host preference determinants of Valsa canker pathogens revealed by comparative genomics.</title>
        <authorList>
            <person name="Yin Z."/>
            <person name="Huang L."/>
        </authorList>
    </citation>
    <scope>NUCLEOTIDE SEQUENCE [LARGE SCALE GENOMIC DNA]</scope>
    <source>
        <strain evidence="14 15">03-1</strain>
    </source>
</reference>
<evidence type="ECO:0000256" key="11">
    <source>
        <dbReference type="ARBA" id="ARBA00047513"/>
    </source>
</evidence>
<comment type="pathway">
    <text evidence="2 12">Purine metabolism; IMP biosynthesis via de novo pathway; 5-amino-1-(5-phospho-D-ribosyl)imidazole-4-carboxamide from 5-amino-1-(5-phospho-D-ribosyl)imidazole-4-carboxylate: step 2/2.</text>
</comment>
<accession>A0A423VER5</accession>
<dbReference type="Gene3D" id="1.10.40.30">
    <property type="entry name" value="Fumarase/aspartase (C-terminal domain)"/>
    <property type="match status" value="1"/>
</dbReference>
<dbReference type="GO" id="GO:0005829">
    <property type="term" value="C:cytosol"/>
    <property type="evidence" value="ECO:0007669"/>
    <property type="project" value="TreeGrafter"/>
</dbReference>
<protein>
    <recommendedName>
        <fullName evidence="7 12">Adenylosuccinate lyase</fullName>
        <shortName evidence="12">ASL</shortName>
        <ecNumber evidence="6 12">4.3.2.2</ecNumber>
    </recommendedName>
    <alternativeName>
        <fullName evidence="10 12">Adenylosuccinase</fullName>
    </alternativeName>
</protein>
<evidence type="ECO:0000259" key="13">
    <source>
        <dbReference type="SMART" id="SM00998"/>
    </source>
</evidence>
<dbReference type="Proteomes" id="UP000283895">
    <property type="component" value="Unassembled WGS sequence"/>
</dbReference>
<evidence type="ECO:0000256" key="9">
    <source>
        <dbReference type="ARBA" id="ARBA00023239"/>
    </source>
</evidence>
<evidence type="ECO:0000256" key="6">
    <source>
        <dbReference type="ARBA" id="ARBA00012339"/>
    </source>
</evidence>
<dbReference type="OrthoDB" id="406045at2759"/>
<evidence type="ECO:0000313" key="15">
    <source>
        <dbReference type="Proteomes" id="UP000283895"/>
    </source>
</evidence>
<dbReference type="PANTHER" id="PTHR43172:SF1">
    <property type="entry name" value="ADENYLOSUCCINATE LYASE"/>
    <property type="match status" value="1"/>
</dbReference>
<dbReference type="Pfam" id="PF00206">
    <property type="entry name" value="Lyase_1"/>
    <property type="match status" value="1"/>
</dbReference>
<sequence length="481" mass="54247">MSLDTYQTPLGSRYASKDMLQLFSVRSRAKTWRQLWTWLAEAEHELGITQITDEALDQMRANLDVTDQSFEVAREEEKRRRHDVMAFVHAFAQDAPAAAGIIHLGATSCFVTDNAELIFMQKGLKLLLPKLAKVISNLSQFATQYKDMPTLGFTHYQAAQPITVGKRAAQWTQDLLMDLRNITRALEDLEFRGAMGTTGTQASFMEIFHGDGDKIDRLNEILCEKAGFPSYYTVSTQTYTRKVDLIISQALAGFGATAQRIATDIRHLANLREMEEPFEKDQIGSSAMAYKRNPMRSERICSLGRKLATLPVNFNETYIGQWFERTLDDSAIRRMDIPEMFLLADAILIGMDNVTNGLVVYPEVVRANLMKELPFMASENIIMKMVSKGASRQDCHEEIRVLSHQASHVVKMEGKPNDLIERIRNTAYFAPVHDILDEVLDPALYTGRSSTIVERLVSKAQIAIAPYAEYLSKAETAQLSV</sequence>
<dbReference type="InterPro" id="IPR004769">
    <property type="entry name" value="Pur_lyase"/>
</dbReference>
<name>A0A423VER5_9PEZI</name>
<evidence type="ECO:0000256" key="5">
    <source>
        <dbReference type="ARBA" id="ARBA00011668"/>
    </source>
</evidence>
<dbReference type="STRING" id="356882.A0A423VER5"/>
<dbReference type="PRINTS" id="PR00149">
    <property type="entry name" value="FUMRATELYASE"/>
</dbReference>
<keyword evidence="15" id="KW-1185">Reference proteome</keyword>
<dbReference type="InterPro" id="IPR019468">
    <property type="entry name" value="AdenyloSucc_lyase_C"/>
</dbReference>
<comment type="catalytic activity">
    <reaction evidence="1 12">
        <text>(2S)-2-[5-amino-1-(5-phospho-beta-D-ribosyl)imidazole-4-carboxamido]succinate = 5-amino-1-(5-phospho-beta-D-ribosyl)imidazole-4-carboxamide + fumarate</text>
        <dbReference type="Rhea" id="RHEA:23920"/>
        <dbReference type="ChEBI" id="CHEBI:29806"/>
        <dbReference type="ChEBI" id="CHEBI:58443"/>
        <dbReference type="ChEBI" id="CHEBI:58475"/>
        <dbReference type="EC" id="4.3.2.2"/>
    </reaction>
</comment>
<dbReference type="GO" id="GO:0004018">
    <property type="term" value="F:N6-(1,2-dicarboxyethyl)AMP AMP-lyase (fumarate-forming) activity"/>
    <property type="evidence" value="ECO:0007669"/>
    <property type="project" value="InterPro"/>
</dbReference>
<dbReference type="UniPathway" id="UPA00075">
    <property type="reaction ID" value="UER00336"/>
</dbReference>
<evidence type="ECO:0000256" key="8">
    <source>
        <dbReference type="ARBA" id="ARBA00022755"/>
    </source>
</evidence>